<evidence type="ECO:0008006" key="4">
    <source>
        <dbReference type="Google" id="ProtNLM"/>
    </source>
</evidence>
<dbReference type="OrthoDB" id="3078241at2"/>
<dbReference type="AlphaFoldDB" id="I4D3E2"/>
<reference evidence="2 3" key="1">
    <citation type="journal article" date="2012" name="J. Bacteriol.">
        <title>Complete genome sequences of Desulfosporosinus orientis DSM765T, Desulfosporosinus youngiae DSM17734T, Desulfosporosinus meridiei DSM13257T, and Desulfosporosinus acidiphilus DSM22704T.</title>
        <authorList>
            <person name="Pester M."/>
            <person name="Brambilla E."/>
            <person name="Alazard D."/>
            <person name="Rattei T."/>
            <person name="Weinmaier T."/>
            <person name="Han J."/>
            <person name="Lucas S."/>
            <person name="Lapidus A."/>
            <person name="Cheng J.F."/>
            <person name="Goodwin L."/>
            <person name="Pitluck S."/>
            <person name="Peters L."/>
            <person name="Ovchinnikova G."/>
            <person name="Teshima H."/>
            <person name="Detter J.C."/>
            <person name="Han C.S."/>
            <person name="Tapia R."/>
            <person name="Land M.L."/>
            <person name="Hauser L."/>
            <person name="Kyrpides N.C."/>
            <person name="Ivanova N.N."/>
            <person name="Pagani I."/>
            <person name="Huntmann M."/>
            <person name="Wei C.L."/>
            <person name="Davenport K.W."/>
            <person name="Daligault H."/>
            <person name="Chain P.S."/>
            <person name="Chen A."/>
            <person name="Mavromatis K."/>
            <person name="Markowitz V."/>
            <person name="Szeto E."/>
            <person name="Mikhailova N."/>
            <person name="Pati A."/>
            <person name="Wagner M."/>
            <person name="Woyke T."/>
            <person name="Ollivier B."/>
            <person name="Klenk H.P."/>
            <person name="Spring S."/>
            <person name="Loy A."/>
        </authorList>
    </citation>
    <scope>NUCLEOTIDE SEQUENCE [LARGE SCALE GENOMIC DNA]</scope>
    <source>
        <strain evidence="3">DSM 22704 / JCM 16185 / SJ4</strain>
    </source>
</reference>
<name>I4D3E2_DESAJ</name>
<dbReference type="HOGENOM" id="CLU_098979_0_0_9"/>
<dbReference type="eggNOG" id="ENOG502Z8QS">
    <property type="taxonomic scope" value="Bacteria"/>
</dbReference>
<feature type="compositionally biased region" description="Basic residues" evidence="1">
    <location>
        <begin position="1"/>
        <end position="14"/>
    </location>
</feature>
<dbReference type="RefSeq" id="WP_014826323.1">
    <property type="nucleotide sequence ID" value="NC_018068.1"/>
</dbReference>
<organism evidence="2 3">
    <name type="scientific">Desulfosporosinus acidiphilus (strain DSM 22704 / JCM 16185 / SJ4)</name>
    <dbReference type="NCBI Taxonomy" id="646529"/>
    <lineage>
        <taxon>Bacteria</taxon>
        <taxon>Bacillati</taxon>
        <taxon>Bacillota</taxon>
        <taxon>Clostridia</taxon>
        <taxon>Eubacteriales</taxon>
        <taxon>Desulfitobacteriaceae</taxon>
        <taxon>Desulfosporosinus</taxon>
    </lineage>
</organism>
<dbReference type="STRING" id="646529.Desaci_1290"/>
<feature type="region of interest" description="Disordered" evidence="1">
    <location>
        <begin position="1"/>
        <end position="28"/>
    </location>
</feature>
<keyword evidence="3" id="KW-1185">Reference proteome</keyword>
<accession>I4D3E2</accession>
<dbReference type="KEGG" id="dai:Desaci_1290"/>
<evidence type="ECO:0000313" key="2">
    <source>
        <dbReference type="EMBL" id="AFM40316.1"/>
    </source>
</evidence>
<evidence type="ECO:0000313" key="3">
    <source>
        <dbReference type="Proteomes" id="UP000002892"/>
    </source>
</evidence>
<dbReference type="Proteomes" id="UP000002892">
    <property type="component" value="Chromosome"/>
</dbReference>
<gene>
    <name evidence="2" type="ordered locus">Desaci_1290</name>
</gene>
<dbReference type="EMBL" id="CP003639">
    <property type="protein sequence ID" value="AFM40316.1"/>
    <property type="molecule type" value="Genomic_DNA"/>
</dbReference>
<proteinExistence type="predicted"/>
<evidence type="ECO:0000256" key="1">
    <source>
        <dbReference type="SAM" id="MobiDB-lite"/>
    </source>
</evidence>
<sequence length="175" mass="19367">MARGGARKNAGRPKKPLDEKLLEGNPGKRPLTVLAFPETVTQAEALPPPPEFLVDLAKGVGRCPNAETIFENVTTWLERTGCVNLIPPEHVTEYSLLKARWLECEAMNAKHGLLAKHPTSGQPIASPYVRMSIDYLKAADSAWSRIWNVVSQNSQKEFRANSPHEDAMEKLLSGR</sequence>
<protein>
    <recommendedName>
        <fullName evidence="4">Phage terminase, small subunit</fullName>
    </recommendedName>
</protein>